<dbReference type="EMBL" id="AP014967">
    <property type="protein sequence ID" value="BAT13240.1"/>
    <property type="molecule type" value="Genomic_DNA"/>
</dbReference>
<dbReference type="InParanoid" id="A0A0P0Y0P0"/>
<evidence type="ECO:0000313" key="2">
    <source>
        <dbReference type="Proteomes" id="UP000059680"/>
    </source>
</evidence>
<accession>A0A0P0Y0P0</accession>
<protein>
    <submittedName>
        <fullName evidence="1">Os11g0220100 protein</fullName>
    </submittedName>
</protein>
<proteinExistence type="predicted"/>
<gene>
    <name evidence="1" type="ordered locus">Os11g0220100</name>
    <name evidence="1" type="ORF">OSNPB_110220100</name>
</gene>
<reference evidence="2" key="1">
    <citation type="journal article" date="2005" name="Nature">
        <title>The map-based sequence of the rice genome.</title>
        <authorList>
            <consortium name="International rice genome sequencing project (IRGSP)"/>
            <person name="Matsumoto T."/>
            <person name="Wu J."/>
            <person name="Kanamori H."/>
            <person name="Katayose Y."/>
            <person name="Fujisawa M."/>
            <person name="Namiki N."/>
            <person name="Mizuno H."/>
            <person name="Yamamoto K."/>
            <person name="Antonio B.A."/>
            <person name="Baba T."/>
            <person name="Sakata K."/>
            <person name="Nagamura Y."/>
            <person name="Aoki H."/>
            <person name="Arikawa K."/>
            <person name="Arita K."/>
            <person name="Bito T."/>
            <person name="Chiden Y."/>
            <person name="Fujitsuka N."/>
            <person name="Fukunaka R."/>
            <person name="Hamada M."/>
            <person name="Harada C."/>
            <person name="Hayashi A."/>
            <person name="Hijishita S."/>
            <person name="Honda M."/>
            <person name="Hosokawa S."/>
            <person name="Ichikawa Y."/>
            <person name="Idonuma A."/>
            <person name="Iijima M."/>
            <person name="Ikeda M."/>
            <person name="Ikeno M."/>
            <person name="Ito K."/>
            <person name="Ito S."/>
            <person name="Ito T."/>
            <person name="Ito Y."/>
            <person name="Ito Y."/>
            <person name="Iwabuchi A."/>
            <person name="Kamiya K."/>
            <person name="Karasawa W."/>
            <person name="Kurita K."/>
            <person name="Katagiri S."/>
            <person name="Kikuta A."/>
            <person name="Kobayashi H."/>
            <person name="Kobayashi N."/>
            <person name="Machita K."/>
            <person name="Maehara T."/>
            <person name="Masukawa M."/>
            <person name="Mizubayashi T."/>
            <person name="Mukai Y."/>
            <person name="Nagasaki H."/>
            <person name="Nagata Y."/>
            <person name="Naito S."/>
            <person name="Nakashima M."/>
            <person name="Nakama Y."/>
            <person name="Nakamichi Y."/>
            <person name="Nakamura M."/>
            <person name="Meguro A."/>
            <person name="Negishi M."/>
            <person name="Ohta I."/>
            <person name="Ohta T."/>
            <person name="Okamoto M."/>
            <person name="Ono N."/>
            <person name="Saji S."/>
            <person name="Sakaguchi M."/>
            <person name="Sakai K."/>
            <person name="Shibata M."/>
            <person name="Shimokawa T."/>
            <person name="Song J."/>
            <person name="Takazaki Y."/>
            <person name="Terasawa K."/>
            <person name="Tsugane M."/>
            <person name="Tsuji K."/>
            <person name="Ueda S."/>
            <person name="Waki K."/>
            <person name="Yamagata H."/>
            <person name="Yamamoto M."/>
            <person name="Yamamoto S."/>
            <person name="Yamane H."/>
            <person name="Yoshiki S."/>
            <person name="Yoshihara R."/>
            <person name="Yukawa K."/>
            <person name="Zhong H."/>
            <person name="Yano M."/>
            <person name="Yuan Q."/>
            <person name="Ouyang S."/>
            <person name="Liu J."/>
            <person name="Jones K.M."/>
            <person name="Gansberger K."/>
            <person name="Moffat K."/>
            <person name="Hill J."/>
            <person name="Bera J."/>
            <person name="Fadrosh D."/>
            <person name="Jin S."/>
            <person name="Johri S."/>
            <person name="Kim M."/>
            <person name="Overton L."/>
            <person name="Reardon M."/>
            <person name="Tsitrin T."/>
            <person name="Vuong H."/>
            <person name="Weaver B."/>
            <person name="Ciecko A."/>
            <person name="Tallon L."/>
            <person name="Jackson J."/>
            <person name="Pai G."/>
            <person name="Aken S.V."/>
            <person name="Utterback T."/>
            <person name="Reidmuller S."/>
            <person name="Feldblyum T."/>
            <person name="Hsiao J."/>
            <person name="Zismann V."/>
            <person name="Iobst S."/>
            <person name="de Vazeille A.R."/>
            <person name="Buell C.R."/>
            <person name="Ying K."/>
            <person name="Li Y."/>
            <person name="Lu T."/>
            <person name="Huang Y."/>
            <person name="Zhao Q."/>
            <person name="Feng Q."/>
            <person name="Zhang L."/>
            <person name="Zhu J."/>
            <person name="Weng Q."/>
            <person name="Mu J."/>
            <person name="Lu Y."/>
            <person name="Fan D."/>
            <person name="Liu Y."/>
            <person name="Guan J."/>
            <person name="Zhang Y."/>
            <person name="Yu S."/>
            <person name="Liu X."/>
            <person name="Zhang Y."/>
            <person name="Hong G."/>
            <person name="Han B."/>
            <person name="Choisne N."/>
            <person name="Demange N."/>
            <person name="Orjeda G."/>
            <person name="Samain S."/>
            <person name="Cattolico L."/>
            <person name="Pelletier E."/>
            <person name="Couloux A."/>
            <person name="Segurens B."/>
            <person name="Wincker P."/>
            <person name="D'Hont A."/>
            <person name="Scarpelli C."/>
            <person name="Weissenbach J."/>
            <person name="Salanoubat M."/>
            <person name="Quetier F."/>
            <person name="Yu Y."/>
            <person name="Kim H.R."/>
            <person name="Rambo T."/>
            <person name="Currie J."/>
            <person name="Collura K."/>
            <person name="Luo M."/>
            <person name="Yang T."/>
            <person name="Ammiraju J.S.S."/>
            <person name="Engler F."/>
            <person name="Soderlund C."/>
            <person name="Wing R.A."/>
            <person name="Palmer L.E."/>
            <person name="de la Bastide M."/>
            <person name="Spiegel L."/>
            <person name="Nascimento L."/>
            <person name="Zutavern T."/>
            <person name="O'Shaughnessy A."/>
            <person name="Dike S."/>
            <person name="Dedhia N."/>
            <person name="Preston R."/>
            <person name="Balija V."/>
            <person name="McCombie W.R."/>
            <person name="Chow T."/>
            <person name="Chen H."/>
            <person name="Chung M."/>
            <person name="Chen C."/>
            <person name="Shaw J."/>
            <person name="Wu H."/>
            <person name="Hsiao K."/>
            <person name="Chao Y."/>
            <person name="Chu M."/>
            <person name="Cheng C."/>
            <person name="Hour A."/>
            <person name="Lee P."/>
            <person name="Lin S."/>
            <person name="Lin Y."/>
            <person name="Liou J."/>
            <person name="Liu S."/>
            <person name="Hsing Y."/>
            <person name="Raghuvanshi S."/>
            <person name="Mohanty A."/>
            <person name="Bharti A.K."/>
            <person name="Gaur A."/>
            <person name="Gupta V."/>
            <person name="Kumar D."/>
            <person name="Ravi V."/>
            <person name="Vij S."/>
            <person name="Kapur A."/>
            <person name="Khurana P."/>
            <person name="Khurana P."/>
            <person name="Khurana J.P."/>
            <person name="Tyagi A.K."/>
            <person name="Gaikwad K."/>
            <person name="Singh A."/>
            <person name="Dalal V."/>
            <person name="Srivastava S."/>
            <person name="Dixit A."/>
            <person name="Pal A.K."/>
            <person name="Ghazi I.A."/>
            <person name="Yadav M."/>
            <person name="Pandit A."/>
            <person name="Bhargava A."/>
            <person name="Sureshbabu K."/>
            <person name="Batra K."/>
            <person name="Sharma T.R."/>
            <person name="Mohapatra T."/>
            <person name="Singh N.K."/>
            <person name="Messing J."/>
            <person name="Nelson A.B."/>
            <person name="Fuks G."/>
            <person name="Kavchok S."/>
            <person name="Keizer G."/>
            <person name="Linton E."/>
            <person name="Llaca V."/>
            <person name="Song R."/>
            <person name="Tanyolac B."/>
            <person name="Young S."/>
            <person name="Ho-Il K."/>
            <person name="Hahn J.H."/>
            <person name="Sangsakoo G."/>
            <person name="Vanavichit A."/>
            <person name="de Mattos Luiz.A.T."/>
            <person name="Zimmer P.D."/>
            <person name="Malone G."/>
            <person name="Dellagostin O."/>
            <person name="de Oliveira A.C."/>
            <person name="Bevan M."/>
            <person name="Bancroft I."/>
            <person name="Minx P."/>
            <person name="Cordum H."/>
            <person name="Wilson R."/>
            <person name="Cheng Z."/>
            <person name="Jin W."/>
            <person name="Jiang J."/>
            <person name="Leong S.A."/>
            <person name="Iwama H."/>
            <person name="Gojobori T."/>
            <person name="Itoh T."/>
            <person name="Niimura Y."/>
            <person name="Fujii Y."/>
            <person name="Habara T."/>
            <person name="Sakai H."/>
            <person name="Sato Y."/>
            <person name="Wilson G."/>
            <person name="Kumar K."/>
            <person name="McCouch S."/>
            <person name="Juretic N."/>
            <person name="Hoen D."/>
            <person name="Wright S."/>
            <person name="Bruskiewich R."/>
            <person name="Bureau T."/>
            <person name="Miyao A."/>
            <person name="Hirochika H."/>
            <person name="Nishikawa T."/>
            <person name="Kadowaki K."/>
            <person name="Sugiura M."/>
            <person name="Burr B."/>
            <person name="Sasaki T."/>
        </authorList>
    </citation>
    <scope>NUCLEOTIDE SEQUENCE [LARGE SCALE GENOMIC DNA]</scope>
    <source>
        <strain evidence="2">cv. Nipponbare</strain>
    </source>
</reference>
<dbReference type="PaxDb" id="39947-A0A0P0Y0P0"/>
<reference evidence="1 2" key="2">
    <citation type="journal article" date="2013" name="Plant Cell Physiol.">
        <title>Rice Annotation Project Database (RAP-DB): an integrative and interactive database for rice genomics.</title>
        <authorList>
            <person name="Sakai H."/>
            <person name="Lee S.S."/>
            <person name="Tanaka T."/>
            <person name="Numa H."/>
            <person name="Kim J."/>
            <person name="Kawahara Y."/>
            <person name="Wakimoto H."/>
            <person name="Yang C.C."/>
            <person name="Iwamoto M."/>
            <person name="Abe T."/>
            <person name="Yamada Y."/>
            <person name="Muto A."/>
            <person name="Inokuchi H."/>
            <person name="Ikemura T."/>
            <person name="Matsumoto T."/>
            <person name="Sasaki T."/>
            <person name="Itoh T."/>
        </authorList>
    </citation>
    <scope>NUCLEOTIDE SEQUENCE [LARGE SCALE GENOMIC DNA]</scope>
    <source>
        <strain evidence="2">cv. Nipponbare</strain>
    </source>
</reference>
<dbReference type="Proteomes" id="UP000059680">
    <property type="component" value="Chromosome 11"/>
</dbReference>
<dbReference type="Gramene" id="Os11t0220100-01">
    <property type="protein sequence ID" value="Os11t0220100-01"/>
    <property type="gene ID" value="Os11g0220100"/>
</dbReference>
<name>A0A0P0Y0P0_ORYSJ</name>
<reference evidence="1 2" key="3">
    <citation type="journal article" date="2013" name="Rice">
        <title>Improvement of the Oryza sativa Nipponbare reference genome using next generation sequence and optical map data.</title>
        <authorList>
            <person name="Kawahara Y."/>
            <person name="de la Bastide M."/>
            <person name="Hamilton J.P."/>
            <person name="Kanamori H."/>
            <person name="McCombie W.R."/>
            <person name="Ouyang S."/>
            <person name="Schwartz D.C."/>
            <person name="Tanaka T."/>
            <person name="Wu J."/>
            <person name="Zhou S."/>
            <person name="Childs K.L."/>
            <person name="Davidson R.M."/>
            <person name="Lin H."/>
            <person name="Quesada-Ocampo L."/>
            <person name="Vaillancourt B."/>
            <person name="Sakai H."/>
            <person name="Lee S.S."/>
            <person name="Kim J."/>
            <person name="Numa H."/>
            <person name="Itoh T."/>
            <person name="Buell C.R."/>
            <person name="Matsumoto T."/>
        </authorList>
    </citation>
    <scope>NUCLEOTIDE SEQUENCE [LARGE SCALE GENOMIC DNA]</scope>
    <source>
        <strain evidence="2">cv. Nipponbare</strain>
    </source>
</reference>
<dbReference type="AlphaFoldDB" id="A0A0P0Y0P0"/>
<feature type="non-terminal residue" evidence="1">
    <location>
        <position position="1"/>
    </location>
</feature>
<organism evidence="1 2">
    <name type="scientific">Oryza sativa subsp. japonica</name>
    <name type="common">Rice</name>
    <dbReference type="NCBI Taxonomy" id="39947"/>
    <lineage>
        <taxon>Eukaryota</taxon>
        <taxon>Viridiplantae</taxon>
        <taxon>Streptophyta</taxon>
        <taxon>Embryophyta</taxon>
        <taxon>Tracheophyta</taxon>
        <taxon>Spermatophyta</taxon>
        <taxon>Magnoliopsida</taxon>
        <taxon>Liliopsida</taxon>
        <taxon>Poales</taxon>
        <taxon>Poaceae</taxon>
        <taxon>BOP clade</taxon>
        <taxon>Oryzoideae</taxon>
        <taxon>Oryzeae</taxon>
        <taxon>Oryzinae</taxon>
        <taxon>Oryza</taxon>
        <taxon>Oryza sativa</taxon>
    </lineage>
</organism>
<sequence length="35" mass="4022">IFADLKNSVEQRAAEVGCFDSRCSTKTRIESIFWL</sequence>
<evidence type="ECO:0000313" key="1">
    <source>
        <dbReference type="EMBL" id="BAT13240.1"/>
    </source>
</evidence>
<keyword evidence="2" id="KW-1185">Reference proteome</keyword>